<dbReference type="Gene3D" id="1.10.3210.10">
    <property type="entry name" value="Hypothetical protein af1432"/>
    <property type="match status" value="1"/>
</dbReference>
<dbReference type="AlphaFoldDB" id="A0A926HRZ2"/>
<name>A0A926HRZ2_9FIRM</name>
<evidence type="ECO:0000313" key="3">
    <source>
        <dbReference type="Proteomes" id="UP000651482"/>
    </source>
</evidence>
<dbReference type="InterPro" id="IPR003607">
    <property type="entry name" value="HD/PDEase_dom"/>
</dbReference>
<organism evidence="2 3">
    <name type="scientific">Yeguia hominis</name>
    <dbReference type="NCBI Taxonomy" id="2763662"/>
    <lineage>
        <taxon>Bacteria</taxon>
        <taxon>Bacillati</taxon>
        <taxon>Bacillota</taxon>
        <taxon>Clostridia</taxon>
        <taxon>Eubacteriales</taxon>
        <taxon>Yeguiaceae</taxon>
        <taxon>Yeguia</taxon>
    </lineage>
</organism>
<keyword evidence="3" id="KW-1185">Reference proteome</keyword>
<evidence type="ECO:0000313" key="2">
    <source>
        <dbReference type="EMBL" id="MBC8533748.1"/>
    </source>
</evidence>
<protein>
    <submittedName>
        <fullName evidence="2">HD domain-containing protein</fullName>
    </submittedName>
</protein>
<gene>
    <name evidence="2" type="ORF">IAG03_06970</name>
</gene>
<dbReference type="InterPro" id="IPR006674">
    <property type="entry name" value="HD_domain"/>
</dbReference>
<dbReference type="CDD" id="cd00077">
    <property type="entry name" value="HDc"/>
    <property type="match status" value="1"/>
</dbReference>
<evidence type="ECO:0000259" key="1">
    <source>
        <dbReference type="Pfam" id="PF01966"/>
    </source>
</evidence>
<dbReference type="Pfam" id="PF01966">
    <property type="entry name" value="HD"/>
    <property type="match status" value="1"/>
</dbReference>
<reference evidence="2" key="1">
    <citation type="submission" date="2020-08" db="EMBL/GenBank/DDBJ databases">
        <title>Genome public.</title>
        <authorList>
            <person name="Liu C."/>
            <person name="Sun Q."/>
        </authorList>
    </citation>
    <scope>NUCLEOTIDE SEQUENCE</scope>
    <source>
        <strain evidence="2">NSJ-40</strain>
    </source>
</reference>
<dbReference type="Proteomes" id="UP000651482">
    <property type="component" value="Unassembled WGS sequence"/>
</dbReference>
<feature type="domain" description="HD" evidence="1">
    <location>
        <begin position="11"/>
        <end position="104"/>
    </location>
</feature>
<accession>A0A926HRZ2</accession>
<proteinExistence type="predicted"/>
<dbReference type="EMBL" id="JACRSN010000008">
    <property type="protein sequence ID" value="MBC8533748.1"/>
    <property type="molecule type" value="Genomic_DNA"/>
</dbReference>
<comment type="caution">
    <text evidence="2">The sequence shown here is derived from an EMBL/GenBank/DDBJ whole genome shotgun (WGS) entry which is preliminary data.</text>
</comment>
<dbReference type="SUPFAM" id="SSF109604">
    <property type="entry name" value="HD-domain/PDEase-like"/>
    <property type="match status" value="1"/>
</dbReference>
<sequence>MVDYDAGCPQRIQHFLKVYAFSKELGMLEQLPAQEQQILEAAAIVHDIGIRRSLEKYGDSDGKHQEQEGPAEAMPLLRKAGYSDAECDRICWLIAHHHTYNAITERDHQILVEADFLVNLYEGQASLQAIESAYRKIFRTKSGKRLCRVQFGLLDSGH</sequence>